<keyword evidence="3" id="KW-1185">Reference proteome</keyword>
<dbReference type="EMBL" id="UYRT01084127">
    <property type="protein sequence ID" value="VDN28392.1"/>
    <property type="molecule type" value="Genomic_DNA"/>
</dbReference>
<name>A0A183E6W7_9BILA</name>
<dbReference type="Proteomes" id="UP000271098">
    <property type="component" value="Unassembled WGS sequence"/>
</dbReference>
<evidence type="ECO:0000313" key="2">
    <source>
        <dbReference type="EMBL" id="VDN28392.1"/>
    </source>
</evidence>
<feature type="region of interest" description="Disordered" evidence="1">
    <location>
        <begin position="63"/>
        <end position="91"/>
    </location>
</feature>
<dbReference type="AlphaFoldDB" id="A0A183E6W7"/>
<sequence>MHEESTRYHQLPPYPSKSPTHLYAKQQRTQHFEGANCPAAPISGAEQHGAKFSATLQELINSRNEYQARRKRQARTPLPRRRKNTANYSQL</sequence>
<dbReference type="WBParaSite" id="GPUH_0001673001-mRNA-1">
    <property type="protein sequence ID" value="GPUH_0001673001-mRNA-1"/>
    <property type="gene ID" value="GPUH_0001673001"/>
</dbReference>
<evidence type="ECO:0000256" key="1">
    <source>
        <dbReference type="SAM" id="MobiDB-lite"/>
    </source>
</evidence>
<evidence type="ECO:0000313" key="4">
    <source>
        <dbReference type="WBParaSite" id="GPUH_0001673001-mRNA-1"/>
    </source>
</evidence>
<evidence type="ECO:0000313" key="3">
    <source>
        <dbReference type="Proteomes" id="UP000271098"/>
    </source>
</evidence>
<feature type="region of interest" description="Disordered" evidence="1">
    <location>
        <begin position="1"/>
        <end position="22"/>
    </location>
</feature>
<protein>
    <submittedName>
        <fullName evidence="2 4">Uncharacterized protein</fullName>
    </submittedName>
</protein>
<organism evidence="4">
    <name type="scientific">Gongylonema pulchrum</name>
    <dbReference type="NCBI Taxonomy" id="637853"/>
    <lineage>
        <taxon>Eukaryota</taxon>
        <taxon>Metazoa</taxon>
        <taxon>Ecdysozoa</taxon>
        <taxon>Nematoda</taxon>
        <taxon>Chromadorea</taxon>
        <taxon>Rhabditida</taxon>
        <taxon>Spirurina</taxon>
        <taxon>Spiruromorpha</taxon>
        <taxon>Spiruroidea</taxon>
        <taxon>Gongylonematidae</taxon>
        <taxon>Gongylonema</taxon>
    </lineage>
</organism>
<feature type="compositionally biased region" description="Basic residues" evidence="1">
    <location>
        <begin position="69"/>
        <end position="84"/>
    </location>
</feature>
<accession>A0A183E6W7</accession>
<reference evidence="4" key="1">
    <citation type="submission" date="2016-06" db="UniProtKB">
        <authorList>
            <consortium name="WormBaseParasite"/>
        </authorList>
    </citation>
    <scope>IDENTIFICATION</scope>
</reference>
<proteinExistence type="predicted"/>
<reference evidence="2 3" key="2">
    <citation type="submission" date="2018-11" db="EMBL/GenBank/DDBJ databases">
        <authorList>
            <consortium name="Pathogen Informatics"/>
        </authorList>
    </citation>
    <scope>NUCLEOTIDE SEQUENCE [LARGE SCALE GENOMIC DNA]</scope>
</reference>
<gene>
    <name evidence="2" type="ORF">GPUH_LOCUS16708</name>
</gene>